<evidence type="ECO:0000313" key="10">
    <source>
        <dbReference type="EMBL" id="CAM75879.1"/>
    </source>
</evidence>
<dbReference type="AlphaFoldDB" id="A4TZ22"/>
<feature type="domain" description="Radical SAM core" evidence="9">
    <location>
        <begin position="223"/>
        <end position="455"/>
    </location>
</feature>
<feature type="domain" description="B12-binding" evidence="8">
    <location>
        <begin position="2"/>
        <end position="165"/>
    </location>
</feature>
<dbReference type="GO" id="GO:0005829">
    <property type="term" value="C:cytosol"/>
    <property type="evidence" value="ECO:0007669"/>
    <property type="project" value="TreeGrafter"/>
</dbReference>
<dbReference type="GO" id="GO:0003824">
    <property type="term" value="F:catalytic activity"/>
    <property type="evidence" value="ECO:0007669"/>
    <property type="project" value="InterPro"/>
</dbReference>
<dbReference type="InterPro" id="IPR006158">
    <property type="entry name" value="Cobalamin-bd"/>
</dbReference>
<sequence length="502" mass="57463">MVKRLLLCIPNQSVHYRGMNARPQVSIPLGILSIVAFLRENGWAGDVRVYDARLSASFTTTQEKGGRVTLFGDDEATMGKRIAEIAPDVIGISNMFSAQFPQALRMAEVAKQACPNAVVVMGGPHVSVFPEETLEQPCVDYVVVGEGEERMLALLRCLEAGETPAIPGVLGRPEDRRLLRDHPLVKVNFIKEVDDLPLPAYDMVDVERYFELQANGFSPRTREWGRRAVTMITSRGCPHRCTFCSIHATMGYRWRAHSPDYIRRHIALLRERYAIDFIHFEDDNLTHDSERYDRLLNILLELLPRLPWDTPNGVRGDGWTLERVRRTRESGCQYLAVAIESAVQNVLDKVVRKRLDLAQVDNLMVFTHQEGLRLMAFYVVGLPGERLEDIDATFRYALARYFRFGVWPGMNLAVALPGTELGRIVERDGLRDPSLPYAANQLTTSEFSPADIQKRFRRFQRLKILIFLWRSLTSWRDLRYNASLVWRYRSSIANEFRKAFGM</sequence>
<name>A4TZ22_9PROT</name>
<dbReference type="SFLD" id="SFLDS00029">
    <property type="entry name" value="Radical_SAM"/>
    <property type="match status" value="1"/>
</dbReference>
<gene>
    <name evidence="10" type="ORF">MGR_1536</name>
</gene>
<dbReference type="CDD" id="cd02068">
    <property type="entry name" value="radical_SAM_B12_BD"/>
    <property type="match status" value="1"/>
</dbReference>
<evidence type="ECO:0000256" key="4">
    <source>
        <dbReference type="ARBA" id="ARBA00022691"/>
    </source>
</evidence>
<evidence type="ECO:0000256" key="6">
    <source>
        <dbReference type="ARBA" id="ARBA00023004"/>
    </source>
</evidence>
<dbReference type="SMART" id="SM00729">
    <property type="entry name" value="Elp3"/>
    <property type="match status" value="1"/>
</dbReference>
<organism evidence="10">
    <name type="scientific">Magnetospirillum gryphiswaldense</name>
    <dbReference type="NCBI Taxonomy" id="55518"/>
    <lineage>
        <taxon>Bacteria</taxon>
        <taxon>Pseudomonadati</taxon>
        <taxon>Pseudomonadota</taxon>
        <taxon>Alphaproteobacteria</taxon>
        <taxon>Rhodospirillales</taxon>
        <taxon>Rhodospirillaceae</taxon>
        <taxon>Magnetospirillum</taxon>
    </lineage>
</organism>
<evidence type="ECO:0000259" key="9">
    <source>
        <dbReference type="PROSITE" id="PS51918"/>
    </source>
</evidence>
<keyword evidence="6" id="KW-0408">Iron</keyword>
<dbReference type="InterPro" id="IPR058240">
    <property type="entry name" value="rSAM_sf"/>
</dbReference>
<protein>
    <submittedName>
        <fullName evidence="10">Fe-S oxidoreductase</fullName>
    </submittedName>
</protein>
<evidence type="ECO:0000259" key="8">
    <source>
        <dbReference type="PROSITE" id="PS51332"/>
    </source>
</evidence>
<dbReference type="PROSITE" id="PS51332">
    <property type="entry name" value="B12_BINDING"/>
    <property type="match status" value="1"/>
</dbReference>
<evidence type="ECO:0000256" key="1">
    <source>
        <dbReference type="ARBA" id="ARBA00001966"/>
    </source>
</evidence>
<dbReference type="Pfam" id="PF04055">
    <property type="entry name" value="Radical_SAM"/>
    <property type="match status" value="1"/>
</dbReference>
<dbReference type="GO" id="GO:0046872">
    <property type="term" value="F:metal ion binding"/>
    <property type="evidence" value="ECO:0007669"/>
    <property type="project" value="UniProtKB-KW"/>
</dbReference>
<dbReference type="InterPro" id="IPR036724">
    <property type="entry name" value="Cobalamin-bd_sf"/>
</dbReference>
<evidence type="ECO:0000256" key="5">
    <source>
        <dbReference type="ARBA" id="ARBA00022723"/>
    </source>
</evidence>
<keyword evidence="5" id="KW-0479">Metal-binding</keyword>
<dbReference type="PANTHER" id="PTHR43409:SF7">
    <property type="entry name" value="BLL1977 PROTEIN"/>
    <property type="match status" value="1"/>
</dbReference>
<dbReference type="InterPro" id="IPR023404">
    <property type="entry name" value="rSAM_horseshoe"/>
</dbReference>
<accession>A4TZ22</accession>
<keyword evidence="4" id="KW-0949">S-adenosyl-L-methionine</keyword>
<keyword evidence="2" id="KW-0489">Methyltransferase</keyword>
<dbReference type="SUPFAM" id="SSF102114">
    <property type="entry name" value="Radical SAM enzymes"/>
    <property type="match status" value="1"/>
</dbReference>
<dbReference type="EMBL" id="CU459003">
    <property type="protein sequence ID" value="CAM75879.1"/>
    <property type="molecule type" value="Genomic_DNA"/>
</dbReference>
<dbReference type="GO" id="GO:0051539">
    <property type="term" value="F:4 iron, 4 sulfur cluster binding"/>
    <property type="evidence" value="ECO:0007669"/>
    <property type="project" value="UniProtKB-KW"/>
</dbReference>
<dbReference type="SUPFAM" id="SSF52242">
    <property type="entry name" value="Cobalamin (vitamin B12)-binding domain"/>
    <property type="match status" value="1"/>
</dbReference>
<keyword evidence="3" id="KW-0808">Transferase</keyword>
<dbReference type="Gene3D" id="3.80.30.20">
    <property type="entry name" value="tm_1862 like domain"/>
    <property type="match status" value="1"/>
</dbReference>
<dbReference type="RefSeq" id="WP_106001523.1">
    <property type="nucleotide sequence ID" value="NZ_CP027527.1"/>
</dbReference>
<evidence type="ECO:0000256" key="2">
    <source>
        <dbReference type="ARBA" id="ARBA00022603"/>
    </source>
</evidence>
<dbReference type="InterPro" id="IPR051198">
    <property type="entry name" value="BchE-like"/>
</dbReference>
<dbReference type="InterPro" id="IPR034466">
    <property type="entry name" value="Methyltransferase_Class_B"/>
</dbReference>
<dbReference type="SFLD" id="SFLDG01123">
    <property type="entry name" value="methyltransferase_(Class_B)"/>
    <property type="match status" value="1"/>
</dbReference>
<dbReference type="SFLD" id="SFLDG01082">
    <property type="entry name" value="B12-binding_domain_containing"/>
    <property type="match status" value="1"/>
</dbReference>
<dbReference type="Pfam" id="PF02310">
    <property type="entry name" value="B12-binding"/>
    <property type="match status" value="1"/>
</dbReference>
<dbReference type="Gene3D" id="3.40.50.280">
    <property type="entry name" value="Cobalamin-binding domain"/>
    <property type="match status" value="1"/>
</dbReference>
<dbReference type="PANTHER" id="PTHR43409">
    <property type="entry name" value="ANAEROBIC MAGNESIUM-PROTOPORPHYRIN IX MONOMETHYL ESTER CYCLASE-RELATED"/>
    <property type="match status" value="1"/>
</dbReference>
<reference evidence="10" key="1">
    <citation type="journal article" date="2007" name="J. Bacteriol.">
        <title>Comparative genome analysis of four magnetotactic bacteria reveals a complex set of group-specific genes implicated in magnetosome biomineralization and function.</title>
        <authorList>
            <person name="Richter M."/>
            <person name="Kube M."/>
            <person name="Bazylinski D.A."/>
            <person name="Lombardot T."/>
            <person name="Gloeckner F.O."/>
            <person name="Reinhardt R."/>
            <person name="Schueler D."/>
        </authorList>
    </citation>
    <scope>NUCLEOTIDE SEQUENCE</scope>
    <source>
        <strain evidence="10">MSR-1</strain>
    </source>
</reference>
<comment type="cofactor">
    <cofactor evidence="1">
        <name>[4Fe-4S] cluster</name>
        <dbReference type="ChEBI" id="CHEBI:49883"/>
    </cofactor>
</comment>
<proteinExistence type="predicted"/>
<dbReference type="CDD" id="cd01335">
    <property type="entry name" value="Radical_SAM"/>
    <property type="match status" value="1"/>
</dbReference>
<dbReference type="InterPro" id="IPR006638">
    <property type="entry name" value="Elp3/MiaA/NifB-like_rSAM"/>
</dbReference>
<dbReference type="InterPro" id="IPR007197">
    <property type="entry name" value="rSAM"/>
</dbReference>
<evidence type="ECO:0000256" key="7">
    <source>
        <dbReference type="ARBA" id="ARBA00023014"/>
    </source>
</evidence>
<dbReference type="PROSITE" id="PS51918">
    <property type="entry name" value="RADICAL_SAM"/>
    <property type="match status" value="1"/>
</dbReference>
<keyword evidence="7" id="KW-0411">Iron-sulfur</keyword>
<evidence type="ECO:0000256" key="3">
    <source>
        <dbReference type="ARBA" id="ARBA00022679"/>
    </source>
</evidence>
<dbReference type="GO" id="GO:0031419">
    <property type="term" value="F:cobalamin binding"/>
    <property type="evidence" value="ECO:0007669"/>
    <property type="project" value="InterPro"/>
</dbReference>